<accession>A0A0R1H184</accession>
<feature type="compositionally biased region" description="Polar residues" evidence="1">
    <location>
        <begin position="339"/>
        <end position="361"/>
    </location>
</feature>
<proteinExistence type="predicted"/>
<comment type="caution">
    <text evidence="2">The sequence shown here is derived from an EMBL/GenBank/DDBJ whole genome shotgun (WGS) entry which is preliminary data.</text>
</comment>
<name>A0A0R1H184_9LACO</name>
<dbReference type="OrthoDB" id="2296080at2"/>
<dbReference type="AlphaFoldDB" id="A0A0R1H184"/>
<dbReference type="NCBIfam" id="TIGR01167">
    <property type="entry name" value="LPXTG_anchor"/>
    <property type="match status" value="1"/>
</dbReference>
<dbReference type="Proteomes" id="UP000051176">
    <property type="component" value="Unassembled WGS sequence"/>
</dbReference>
<dbReference type="STRING" id="357278.IV61_GL000820"/>
<organism evidence="2 3">
    <name type="scientific">Levilactobacillus parabrevis ATCC 53295</name>
    <dbReference type="NCBI Taxonomy" id="1267003"/>
    <lineage>
        <taxon>Bacteria</taxon>
        <taxon>Bacillati</taxon>
        <taxon>Bacillota</taxon>
        <taxon>Bacilli</taxon>
        <taxon>Lactobacillales</taxon>
        <taxon>Lactobacillaceae</taxon>
        <taxon>Levilactobacillus</taxon>
    </lineage>
</organism>
<feature type="region of interest" description="Disordered" evidence="1">
    <location>
        <begin position="171"/>
        <end position="259"/>
    </location>
</feature>
<dbReference type="eggNOG" id="ENOG5032NTQ">
    <property type="taxonomic scope" value="Bacteria"/>
</dbReference>
<feature type="region of interest" description="Disordered" evidence="1">
    <location>
        <begin position="316"/>
        <end position="361"/>
    </location>
</feature>
<sequence length="384" mass="41049">MMKMNWQHGVMVGLFVGGLLVGSGQVVGLADEGQKFEVTLEYYVTAINDGDQVASKWLYATEKKWVTPKEEFAYHPDLKFLNAPAKSAPLTASSYPLKWTYNGSGKPIKVTVKYTDLNNKVIGQPHTSSAKFTKGGKMIIEAPTGYQLVTPEDKNRLATGDGTWNIKVVPLESAAKPTPDGATKPDGNPNEGRPQPLPDKEPAPEPDTADKPNSGQPGMGVKPTLPTGTNPGLPTHSGQPELPTSPVFPLKPSQPHETLPVTHPELVVPVDEYPVTVPKPNVIYTPEGPINATNLDHTSELAEHPVTAVDGSAAVTDAAGPSKATKRPAAASQPKSHRTATPLQHISSSGRRLPQTDEQTSKGSLLGMIALAGLSIVRFRRFLH</sequence>
<dbReference type="PATRIC" id="fig|1267003.4.peg.129"/>
<reference evidence="2 3" key="1">
    <citation type="journal article" date="2015" name="Genome Announc.">
        <title>Expanding the biotechnology potential of lactobacilli through comparative genomics of 213 strains and associated genera.</title>
        <authorList>
            <person name="Sun Z."/>
            <person name="Harris H.M."/>
            <person name="McCann A."/>
            <person name="Guo C."/>
            <person name="Argimon S."/>
            <person name="Zhang W."/>
            <person name="Yang X."/>
            <person name="Jeffery I.B."/>
            <person name="Cooney J.C."/>
            <person name="Kagawa T.F."/>
            <person name="Liu W."/>
            <person name="Song Y."/>
            <person name="Salvetti E."/>
            <person name="Wrobel A."/>
            <person name="Rasinkangas P."/>
            <person name="Parkhill J."/>
            <person name="Rea M.C."/>
            <person name="O'Sullivan O."/>
            <person name="Ritari J."/>
            <person name="Douillard F.P."/>
            <person name="Paul Ross R."/>
            <person name="Yang R."/>
            <person name="Briner A.E."/>
            <person name="Felis G.E."/>
            <person name="de Vos W.M."/>
            <person name="Barrangou R."/>
            <person name="Klaenhammer T.R."/>
            <person name="Caufield P.W."/>
            <person name="Cui Y."/>
            <person name="Zhang H."/>
            <person name="O'Toole P.W."/>
        </authorList>
    </citation>
    <scope>NUCLEOTIDE SEQUENCE [LARGE SCALE GENOMIC DNA]</scope>
    <source>
        <strain evidence="2 3">ATCC 53295</strain>
    </source>
</reference>
<keyword evidence="3" id="KW-1185">Reference proteome</keyword>
<evidence type="ECO:0000313" key="3">
    <source>
        <dbReference type="Proteomes" id="UP000051176"/>
    </source>
</evidence>
<dbReference type="EMBL" id="AZCZ01000010">
    <property type="protein sequence ID" value="KRK37492.1"/>
    <property type="molecule type" value="Genomic_DNA"/>
</dbReference>
<evidence type="ECO:0000313" key="2">
    <source>
        <dbReference type="EMBL" id="KRK37492.1"/>
    </source>
</evidence>
<dbReference type="RefSeq" id="WP_020088227.1">
    <property type="nucleotide sequence ID" value="NZ_AZCZ01000010.1"/>
</dbReference>
<protein>
    <submittedName>
        <fullName evidence="2">Uncharacterized protein</fullName>
    </submittedName>
</protein>
<feature type="compositionally biased region" description="Low complexity" evidence="1">
    <location>
        <begin position="223"/>
        <end position="235"/>
    </location>
</feature>
<evidence type="ECO:0000256" key="1">
    <source>
        <dbReference type="SAM" id="MobiDB-lite"/>
    </source>
</evidence>
<gene>
    <name evidence="2" type="ORF">FD07_GL000129</name>
</gene>